<dbReference type="InterPro" id="IPR012337">
    <property type="entry name" value="RNaseH-like_sf"/>
</dbReference>
<proteinExistence type="predicted"/>
<dbReference type="Proteomes" id="UP000824201">
    <property type="component" value="Unassembled WGS sequence"/>
</dbReference>
<reference evidence="2" key="2">
    <citation type="journal article" date="2021" name="PeerJ">
        <title>Extensive microbial diversity within the chicken gut microbiome revealed by metagenomics and culture.</title>
        <authorList>
            <person name="Gilroy R."/>
            <person name="Ravi A."/>
            <person name="Getino M."/>
            <person name="Pursley I."/>
            <person name="Horton D.L."/>
            <person name="Alikhan N.F."/>
            <person name="Baker D."/>
            <person name="Gharbi K."/>
            <person name="Hall N."/>
            <person name="Watson M."/>
            <person name="Adriaenssens E.M."/>
            <person name="Foster-Nyarko E."/>
            <person name="Jarju S."/>
            <person name="Secka A."/>
            <person name="Antonio M."/>
            <person name="Oren A."/>
            <person name="Chaudhuri R.R."/>
            <person name="La Ragione R."/>
            <person name="Hildebrand F."/>
            <person name="Pallen M.J."/>
        </authorList>
    </citation>
    <scope>NUCLEOTIDE SEQUENCE</scope>
    <source>
        <strain evidence="2">ChiW13-3771</strain>
    </source>
</reference>
<reference evidence="2" key="1">
    <citation type="submission" date="2020-10" db="EMBL/GenBank/DDBJ databases">
        <authorList>
            <person name="Gilroy R."/>
        </authorList>
    </citation>
    <scope>NUCLEOTIDE SEQUENCE</scope>
    <source>
        <strain evidence="2">ChiW13-3771</strain>
    </source>
</reference>
<dbReference type="PANTHER" id="PTHR33258:SF1">
    <property type="entry name" value="TRANSPOSASE INSL FOR INSERTION SEQUENCE ELEMENT IS186A-RELATED"/>
    <property type="match status" value="1"/>
</dbReference>
<dbReference type="GO" id="GO:0003677">
    <property type="term" value="F:DNA binding"/>
    <property type="evidence" value="ECO:0007669"/>
    <property type="project" value="InterPro"/>
</dbReference>
<name>A0A9D1JDU8_9FIRM</name>
<feature type="domain" description="Transposase IS4-like" evidence="1">
    <location>
        <begin position="19"/>
        <end position="252"/>
    </location>
</feature>
<evidence type="ECO:0000259" key="1">
    <source>
        <dbReference type="Pfam" id="PF01609"/>
    </source>
</evidence>
<dbReference type="PANTHER" id="PTHR33258">
    <property type="entry name" value="TRANSPOSASE INSL FOR INSERTION SEQUENCE ELEMENT IS186A-RELATED"/>
    <property type="match status" value="1"/>
</dbReference>
<evidence type="ECO:0000313" key="2">
    <source>
        <dbReference type="EMBL" id="HIR89533.1"/>
    </source>
</evidence>
<evidence type="ECO:0000313" key="3">
    <source>
        <dbReference type="Proteomes" id="UP000824201"/>
    </source>
</evidence>
<gene>
    <name evidence="2" type="ORF">IAC96_11355</name>
</gene>
<protein>
    <submittedName>
        <fullName evidence="2">Transposase</fullName>
    </submittedName>
</protein>
<dbReference type="EMBL" id="DVHN01000152">
    <property type="protein sequence ID" value="HIR89533.1"/>
    <property type="molecule type" value="Genomic_DNA"/>
</dbReference>
<accession>A0A9D1JDU8</accession>
<dbReference type="SUPFAM" id="SSF53098">
    <property type="entry name" value="Ribonuclease H-like"/>
    <property type="match status" value="1"/>
</dbReference>
<dbReference type="Pfam" id="PF01609">
    <property type="entry name" value="DDE_Tnp_1"/>
    <property type="match status" value="1"/>
</dbReference>
<organism evidence="2 3">
    <name type="scientific">Candidatus Fimimorpha faecalis</name>
    <dbReference type="NCBI Taxonomy" id="2840824"/>
    <lineage>
        <taxon>Bacteria</taxon>
        <taxon>Bacillati</taxon>
        <taxon>Bacillota</taxon>
        <taxon>Clostridia</taxon>
        <taxon>Eubacteriales</taxon>
        <taxon>Candidatus Fimimorpha</taxon>
    </lineage>
</organism>
<dbReference type="AlphaFoldDB" id="A0A9D1JDU8"/>
<feature type="non-terminal residue" evidence="2">
    <location>
        <position position="1"/>
    </location>
</feature>
<dbReference type="GO" id="GO:0004803">
    <property type="term" value="F:transposase activity"/>
    <property type="evidence" value="ECO:0007669"/>
    <property type="project" value="InterPro"/>
</dbReference>
<dbReference type="InterPro" id="IPR002559">
    <property type="entry name" value="Transposase_11"/>
</dbReference>
<dbReference type="GO" id="GO:0006313">
    <property type="term" value="P:DNA transposition"/>
    <property type="evidence" value="ECO:0007669"/>
    <property type="project" value="InterPro"/>
</dbReference>
<sequence length="333" mass="38127">GMLSSLLPAVDASCFAGVKQVLLVDTSVIRQQGKQQEQQRIHLCYSLNENRIKQVKVSDQHTAESLTHFSMGSGDLILADAGYGTAQNYIYAQSQGADVILRITPKNFLLYDANGTKISLIAKLEEAEEKQMEWIDLFGLCKYKKENGFVRVIAHKLPVDKAAQARKRKIRKASKNQYRIGTQTLLCAGWVVVITSLDARYCGEEILHLYTSRWQVELLFKRFKQNFSIHTIKAGGKAYAETETLLWLILWTIVECQAFQAERFLTEKRQVSYTTYEECKISLIQVISSLCLSWSLFVDLTDKKYIRYLSKKQRWRRNQKDAFYSAVLPGLLA</sequence>
<comment type="caution">
    <text evidence="2">The sequence shown here is derived from an EMBL/GenBank/DDBJ whole genome shotgun (WGS) entry which is preliminary data.</text>
</comment>